<evidence type="ECO:0008006" key="8">
    <source>
        <dbReference type="Google" id="ProtNLM"/>
    </source>
</evidence>
<proteinExistence type="predicted"/>
<evidence type="ECO:0000256" key="1">
    <source>
        <dbReference type="ARBA" id="ARBA00004651"/>
    </source>
</evidence>
<keyword evidence="7" id="KW-1185">Reference proteome</keyword>
<dbReference type="Pfam" id="PF08395">
    <property type="entry name" value="7tm_7"/>
    <property type="match status" value="1"/>
</dbReference>
<name>A0A9P0MY71_SPOLI</name>
<gene>
    <name evidence="6" type="ORF">SPLIT_LOCUS959</name>
</gene>
<evidence type="ECO:0000313" key="7">
    <source>
        <dbReference type="Proteomes" id="UP001153321"/>
    </source>
</evidence>
<dbReference type="GO" id="GO:0005886">
    <property type="term" value="C:plasma membrane"/>
    <property type="evidence" value="ECO:0007669"/>
    <property type="project" value="UniProtKB-SubCell"/>
</dbReference>
<dbReference type="GO" id="GO:0050909">
    <property type="term" value="P:sensory perception of taste"/>
    <property type="evidence" value="ECO:0007669"/>
    <property type="project" value="InterPro"/>
</dbReference>
<accession>A0A9P0MY71</accession>
<dbReference type="Proteomes" id="UP001153321">
    <property type="component" value="Chromosome 11"/>
</dbReference>
<comment type="subcellular location">
    <subcellularLocation>
        <location evidence="1">Cell membrane</location>
        <topology evidence="1">Multi-pass membrane protein</topology>
    </subcellularLocation>
</comment>
<dbReference type="AlphaFoldDB" id="A0A9P0MY71"/>
<reference evidence="6" key="1">
    <citation type="submission" date="2022-02" db="EMBL/GenBank/DDBJ databases">
        <authorList>
            <person name="King R."/>
        </authorList>
    </citation>
    <scope>NUCLEOTIDE SEQUENCE</scope>
</reference>
<sequence>MSLSMIVILLTAGLSTTMLLKMMVKVIQTVTVSNTFTGLVVVPCYYSRVTSSQVAAIRTCLHDAVNSKPLDKIERRKVKAFFQLTRENEFTYALGGVIRLNMSLPLSYMSLCTTYLVISIQFSKFFD</sequence>
<dbReference type="EMBL" id="LR824542">
    <property type="protein sequence ID" value="CAH1635597.1"/>
    <property type="molecule type" value="Genomic_DNA"/>
</dbReference>
<organism evidence="6 7">
    <name type="scientific">Spodoptera littoralis</name>
    <name type="common">Egyptian cotton leafworm</name>
    <dbReference type="NCBI Taxonomy" id="7109"/>
    <lineage>
        <taxon>Eukaryota</taxon>
        <taxon>Metazoa</taxon>
        <taxon>Ecdysozoa</taxon>
        <taxon>Arthropoda</taxon>
        <taxon>Hexapoda</taxon>
        <taxon>Insecta</taxon>
        <taxon>Pterygota</taxon>
        <taxon>Neoptera</taxon>
        <taxon>Endopterygota</taxon>
        <taxon>Lepidoptera</taxon>
        <taxon>Glossata</taxon>
        <taxon>Ditrysia</taxon>
        <taxon>Noctuoidea</taxon>
        <taxon>Noctuidae</taxon>
        <taxon>Amphipyrinae</taxon>
        <taxon>Spodoptera</taxon>
    </lineage>
</organism>
<keyword evidence="3" id="KW-0812">Transmembrane</keyword>
<keyword evidence="4" id="KW-1133">Transmembrane helix</keyword>
<evidence type="ECO:0000256" key="5">
    <source>
        <dbReference type="ARBA" id="ARBA00023136"/>
    </source>
</evidence>
<keyword evidence="5" id="KW-0472">Membrane</keyword>
<evidence type="ECO:0000256" key="2">
    <source>
        <dbReference type="ARBA" id="ARBA00022475"/>
    </source>
</evidence>
<keyword evidence="2" id="KW-1003">Cell membrane</keyword>
<dbReference type="InterPro" id="IPR013604">
    <property type="entry name" value="7TM_chemorcpt"/>
</dbReference>
<protein>
    <recommendedName>
        <fullName evidence="8">Gustatory receptor</fullName>
    </recommendedName>
</protein>
<evidence type="ECO:0000313" key="6">
    <source>
        <dbReference type="EMBL" id="CAH1635597.1"/>
    </source>
</evidence>
<evidence type="ECO:0000256" key="4">
    <source>
        <dbReference type="ARBA" id="ARBA00022989"/>
    </source>
</evidence>
<evidence type="ECO:0000256" key="3">
    <source>
        <dbReference type="ARBA" id="ARBA00022692"/>
    </source>
</evidence>